<keyword evidence="3" id="KW-1185">Reference proteome</keyword>
<dbReference type="AlphaFoldDB" id="A0A0C9NHW2"/>
<protein>
    <submittedName>
        <fullName evidence="2">DNA, contig: SP668</fullName>
    </submittedName>
</protein>
<evidence type="ECO:0000313" key="2">
    <source>
        <dbReference type="EMBL" id="GAN15822.1"/>
    </source>
</evidence>
<comment type="caution">
    <text evidence="2">The sequence shown here is derived from an EMBL/GenBank/DDBJ whole genome shotgun (WGS) entry which is preliminary data.</text>
</comment>
<dbReference type="RefSeq" id="WP_042469545.1">
    <property type="nucleotide sequence ID" value="NZ_BBJS01000068.1"/>
</dbReference>
<accession>A0A0C9NHW2</accession>
<feature type="transmembrane region" description="Helical" evidence="1">
    <location>
        <begin position="159"/>
        <end position="180"/>
    </location>
</feature>
<gene>
    <name evidence="2" type="ORF">SP6_68_00160</name>
</gene>
<keyword evidence="1" id="KW-0472">Membrane</keyword>
<name>A0A0C9NHW2_SPHPI</name>
<feature type="transmembrane region" description="Helical" evidence="1">
    <location>
        <begin position="129"/>
        <end position="153"/>
    </location>
</feature>
<keyword evidence="1" id="KW-1133">Transmembrane helix</keyword>
<dbReference type="Proteomes" id="UP000032025">
    <property type="component" value="Unassembled WGS sequence"/>
</dbReference>
<dbReference type="EMBL" id="BBJS01000068">
    <property type="protein sequence ID" value="GAN15822.1"/>
    <property type="molecule type" value="Genomic_DNA"/>
</dbReference>
<keyword evidence="1" id="KW-0812">Transmembrane</keyword>
<dbReference type="GeneID" id="78525805"/>
<evidence type="ECO:0000313" key="3">
    <source>
        <dbReference type="Proteomes" id="UP000032025"/>
    </source>
</evidence>
<organism evidence="2 3">
    <name type="scientific">Sphingomonas paucimobilis NBRC 13935</name>
    <dbReference type="NCBI Taxonomy" id="1219050"/>
    <lineage>
        <taxon>Bacteria</taxon>
        <taxon>Pseudomonadati</taxon>
        <taxon>Pseudomonadota</taxon>
        <taxon>Alphaproteobacteria</taxon>
        <taxon>Sphingomonadales</taxon>
        <taxon>Sphingomonadaceae</taxon>
        <taxon>Sphingomonas</taxon>
    </lineage>
</organism>
<sequence>MRKQQRFVAIEGPVSYIIGFHDTTDVSVTQHTTHRADPAVPISHPGDTIHRTGLTRAETHTFVNTSREFAMLFEVNGHTLKLCASDYIALAVGDRVRAVCEPIPDCPMLVRDWHNQTRGIRLRDLPTPLASVATEICFSLILLVIGLGAVFLSGDDGDARTFTLIGFGLVAFAALCALSANRGAARTARTHAELDRLTRR</sequence>
<evidence type="ECO:0000256" key="1">
    <source>
        <dbReference type="SAM" id="Phobius"/>
    </source>
</evidence>
<proteinExistence type="predicted"/>
<reference evidence="2 3" key="1">
    <citation type="submission" date="2014-08" db="EMBL/GenBank/DDBJ databases">
        <title>Whole genome shotgun sequence of Sphingomonas paucimobilis NBRC 13935.</title>
        <authorList>
            <person name="Hosoyama A."/>
            <person name="Hashimoto M."/>
            <person name="Hosoyama Y."/>
            <person name="Noguchi M."/>
            <person name="Uohara A."/>
            <person name="Ohji S."/>
            <person name="Katano-Makiyama Y."/>
            <person name="Ichikawa N."/>
            <person name="Kimura A."/>
            <person name="Yamazoe A."/>
            <person name="Fujita N."/>
        </authorList>
    </citation>
    <scope>NUCLEOTIDE SEQUENCE [LARGE SCALE GENOMIC DNA]</scope>
    <source>
        <strain evidence="2 3">NBRC 13935</strain>
    </source>
</reference>